<dbReference type="SUPFAM" id="SSF55486">
    <property type="entry name" value="Metalloproteases ('zincins'), catalytic domain"/>
    <property type="match status" value="1"/>
</dbReference>
<dbReference type="Proteomes" id="UP000027982">
    <property type="component" value="Chromosome"/>
</dbReference>
<keyword evidence="2" id="KW-0378">Hydrolase</keyword>
<reference evidence="2 3" key="1">
    <citation type="journal article" date="2014" name="PLoS ONE">
        <title>The first complete genome sequence of the class fimbriimonadia in the phylum armatimonadetes.</title>
        <authorList>
            <person name="Hu Z.Y."/>
            <person name="Wang Y.Z."/>
            <person name="Im W.T."/>
            <person name="Wang S.Y."/>
            <person name="Zhao G.P."/>
            <person name="Zheng H.J."/>
            <person name="Quan Z.X."/>
        </authorList>
    </citation>
    <scope>NUCLEOTIDE SEQUENCE [LARGE SCALE GENOMIC DNA]</scope>
    <source>
        <strain evidence="2">Gsoil 348</strain>
    </source>
</reference>
<evidence type="ECO:0000313" key="3">
    <source>
        <dbReference type="Proteomes" id="UP000027982"/>
    </source>
</evidence>
<proteinExistence type="predicted"/>
<dbReference type="RefSeq" id="WP_025226430.1">
    <property type="nucleotide sequence ID" value="NZ_CP007139.1"/>
</dbReference>
<gene>
    <name evidence="2" type="ORF">OP10G_1596</name>
</gene>
<evidence type="ECO:0000313" key="2">
    <source>
        <dbReference type="EMBL" id="AIE84964.1"/>
    </source>
</evidence>
<dbReference type="GO" id="GO:0004177">
    <property type="term" value="F:aminopeptidase activity"/>
    <property type="evidence" value="ECO:0007669"/>
    <property type="project" value="UniProtKB-KW"/>
</dbReference>
<dbReference type="Gene3D" id="1.10.390.10">
    <property type="entry name" value="Neutral Protease Domain 2"/>
    <property type="match status" value="1"/>
</dbReference>
<dbReference type="KEGG" id="fgi:OP10G_1596"/>
<dbReference type="OrthoDB" id="9816201at2"/>
<name>A0A068NTM9_FIMGI</name>
<keyword evidence="3" id="KW-1185">Reference proteome</keyword>
<feature type="domain" description="Peptidase M1 membrane alanine aminopeptidase" evidence="1">
    <location>
        <begin position="359"/>
        <end position="499"/>
    </location>
</feature>
<dbReference type="Pfam" id="PF01433">
    <property type="entry name" value="Peptidase_M1"/>
    <property type="match status" value="1"/>
</dbReference>
<dbReference type="HOGENOM" id="CLU_380259_0_0_0"/>
<accession>A0A068NTM9</accession>
<dbReference type="eggNOG" id="COG0308">
    <property type="taxonomic scope" value="Bacteria"/>
</dbReference>
<keyword evidence="2" id="KW-0031">Aminopeptidase</keyword>
<dbReference type="STRING" id="661478.OP10G_1596"/>
<dbReference type="AlphaFoldDB" id="A0A068NTM9"/>
<sequence>MFFGLLLLGQTPPPVSISQIDALVKQRDVAALQQLLVKQTGENPFSLLKTGGAYAAGSLGWSTKEIVSPSGRNRYVVISTPIISEDAGELLFQVAPSGKLQYIPESDALGVRLDKHSFFVRFNPAKGEAELHDHLRAHWDGKANREFFFRLSPTFKVRAITGIGGGEIPFAQGGGIVLLEPRPGAPLDFLIDYSGTVHKPGFQREISPREATLSASVWYPMIGRQPSTYDIGLEIPKSWTALAQGEQVSDTPSGSNHVMRFRMKVPVVWFGASAGPYRTVVSKIGGREYATMSQTMTPDDMRVQNELNAEVVEFYSKRFAPYPFRRWTADDSWQFANGVGALEAYSFATYGGGLPGQDAHEPAHTWWGGLINNDYLTSLWNESFANYSMSFFARHRPVGNDAERMAAHVFPAVPLPGIEDAPLSRSGVGIGPAAPSLGYGKGAMVLQLLENEIGSDMITRAMHEWLRTNPPRHVGSWEDFERVVNRVTGKNLSWFFDQWVRRKGLPNFNLADVKWEAGRLSGRLAFTGDRYRIHSELRIEFSDGVSKTVSVEAGDDGIFSTACEQRPAAITVDPNGFIPRSNAESDPRTKLTRFLYGHPYYLDPAHPDTLAWARFGKKLEKLPDDLSGAVIIGTPDNVPAMAPLCQAAGFTVAGDNLTYKGTTIDLRHAGALAVVDLPNGKHCVIGLGKTRLSPDTGNSRLILFDNYGRLLRADTEQIREGNLTYKFP</sequence>
<keyword evidence="2" id="KW-0645">Protease</keyword>
<protein>
    <submittedName>
        <fullName evidence="2">Peptidase M1 membrane alanine aminopeptidase</fullName>
    </submittedName>
</protein>
<dbReference type="GO" id="GO:0008270">
    <property type="term" value="F:zinc ion binding"/>
    <property type="evidence" value="ECO:0007669"/>
    <property type="project" value="InterPro"/>
</dbReference>
<organism evidence="2 3">
    <name type="scientific">Fimbriimonas ginsengisoli Gsoil 348</name>
    <dbReference type="NCBI Taxonomy" id="661478"/>
    <lineage>
        <taxon>Bacteria</taxon>
        <taxon>Bacillati</taxon>
        <taxon>Armatimonadota</taxon>
        <taxon>Fimbriimonadia</taxon>
        <taxon>Fimbriimonadales</taxon>
        <taxon>Fimbriimonadaceae</taxon>
        <taxon>Fimbriimonas</taxon>
    </lineage>
</organism>
<dbReference type="InterPro" id="IPR014782">
    <property type="entry name" value="Peptidase_M1_dom"/>
</dbReference>
<evidence type="ECO:0000259" key="1">
    <source>
        <dbReference type="Pfam" id="PF01433"/>
    </source>
</evidence>
<dbReference type="InterPro" id="IPR027268">
    <property type="entry name" value="Peptidase_M4/M1_CTD_sf"/>
</dbReference>
<dbReference type="EMBL" id="CP007139">
    <property type="protein sequence ID" value="AIE84964.1"/>
    <property type="molecule type" value="Genomic_DNA"/>
</dbReference>
<dbReference type="GO" id="GO:0008237">
    <property type="term" value="F:metallopeptidase activity"/>
    <property type="evidence" value="ECO:0007669"/>
    <property type="project" value="InterPro"/>
</dbReference>